<keyword evidence="9" id="KW-0393">Immunoglobulin domain</keyword>
<evidence type="ECO:0000256" key="11">
    <source>
        <dbReference type="SAM" id="Phobius"/>
    </source>
</evidence>
<dbReference type="InterPro" id="IPR003599">
    <property type="entry name" value="Ig_sub"/>
</dbReference>
<dbReference type="PANTHER" id="PTHR44170:SF6">
    <property type="entry name" value="CONTACTIN"/>
    <property type="match status" value="1"/>
</dbReference>
<feature type="domain" description="Ig-like" evidence="12">
    <location>
        <begin position="339"/>
        <end position="426"/>
    </location>
</feature>
<evidence type="ECO:0000256" key="9">
    <source>
        <dbReference type="ARBA" id="ARBA00023319"/>
    </source>
</evidence>
<evidence type="ECO:0000256" key="3">
    <source>
        <dbReference type="ARBA" id="ARBA00022729"/>
    </source>
</evidence>
<dbReference type="SMART" id="SM00409">
    <property type="entry name" value="IG"/>
    <property type="match status" value="10"/>
</dbReference>
<feature type="compositionally biased region" description="Basic and acidic residues" evidence="10">
    <location>
        <begin position="1024"/>
        <end position="1033"/>
    </location>
</feature>
<feature type="domain" description="Fibronectin type-III" evidence="13">
    <location>
        <begin position="1334"/>
        <end position="1425"/>
    </location>
</feature>
<feature type="domain" description="Ig-like" evidence="12">
    <location>
        <begin position="774"/>
        <end position="866"/>
    </location>
</feature>
<feature type="region of interest" description="Disordered" evidence="10">
    <location>
        <begin position="1017"/>
        <end position="1038"/>
    </location>
</feature>
<keyword evidence="2 11" id="KW-0812">Transmembrane</keyword>
<keyword evidence="4" id="KW-0677">Repeat</keyword>
<dbReference type="Pfam" id="PF25059">
    <property type="entry name" value="FN3_DSCAM-DSCAML_C"/>
    <property type="match status" value="1"/>
</dbReference>
<evidence type="ECO:0000256" key="4">
    <source>
        <dbReference type="ARBA" id="ARBA00022737"/>
    </source>
</evidence>
<evidence type="ECO:0000256" key="6">
    <source>
        <dbReference type="ARBA" id="ARBA00022989"/>
    </source>
</evidence>
<feature type="domain" description="Fibronectin type-III" evidence="13">
    <location>
        <begin position="1037"/>
        <end position="1134"/>
    </location>
</feature>
<evidence type="ECO:0000256" key="8">
    <source>
        <dbReference type="ARBA" id="ARBA00023157"/>
    </source>
</evidence>
<dbReference type="InterPro" id="IPR036116">
    <property type="entry name" value="FN3_sf"/>
</dbReference>
<feature type="domain" description="Fibronectin type-III" evidence="13">
    <location>
        <begin position="1426"/>
        <end position="1523"/>
    </location>
</feature>
<evidence type="ECO:0000256" key="5">
    <source>
        <dbReference type="ARBA" id="ARBA00022889"/>
    </source>
</evidence>
<proteinExistence type="predicted"/>
<evidence type="ECO:0000256" key="2">
    <source>
        <dbReference type="ARBA" id="ARBA00022692"/>
    </source>
</evidence>
<dbReference type="CDD" id="cd20956">
    <property type="entry name" value="IgI_4_Dscam"/>
    <property type="match status" value="1"/>
</dbReference>
<sequence length="1755" mass="194430">MVRNIWKTKEHLWQVMSFLGILVTAFVEASSMSEYRAPRISLEPPPKVTFLNNSGTSIHCLVTGNPTPDTIWVLADGTEASDIPGLRVSLSNGTLVFPPFRSEYFRQDIHSSVYRCVASNSVGKVGSRDVHLRAVVHQNYEVQVYDEFVTRGNTAILRCYIPIYVRDYVIVTAWDRDDGITIVSNIANGGRFSVLSHGELHIRNATDEDGYKSYFCRTTHLLSGESQLSQNSGTLIITEPQIKQTPRLSETRTVYNVEGGEPVELTCAVAQAYPLPTYNWYKKEGTNLIPVSASGNIIQASGSLFIKKTSVRVGGTYVCLVKNNIGLKRMETHLTVTVPLKAKLTPERLLVDAGRSTILTCNVSGFPVNTVKWVKDQRPLTPDGMKFRLLTSSSLHISSVGREDKGIYQCYVTNKDDSAQAALELVLGETAPVLLETFPDQTLNPGPSVSLHCTASGTPLPQVTWALDGYSVPDNDRVRIGDYVSRSGNVVSFVNISNVQVQDGGAYECTAGNDVGSIRHSARLNVFGNPIVKTMPAKVVVSAETSYLHCRVAGYPIDQISWEKDGRQLPFNRRQKVFPNGTVMIKELQKTKDDGIYTCTATNDKRKSASGDVQVKVKVKPLVLPFVFPENVERGMKLSAVCSVAVGDPPINVSWIKDGTTLLSRGDVSVKTFTEDAMLLSIENVGLQHSGDYTCVARNDAGAVNITRSLVVHGTASSDYLPITTSYHHQIFENGSLVIQDVTKEDEGYYLCQATNGIGSEVSGVVLLTVHVAPQFRNRFQTRIVQKNESVILDCSVTGDYPIKMTWSRDKQPIAFDFEPRIRIKEETSDGMLMSQVTVISTSRSDSALYTCKAINAFGSDESNIQLIIQVLENHKTVYNTTVSSTDVATRLDHLKPATTYELYVTAENIIGVSGLSTKVTFTTDSEAPAGPPRSIVFESMTSEAVKVTWLPPNESVRNGVIRGYYVGYKKTNSSESYQYKTVEAKSKDDIRIECVLQGLEKFNFYTIVIQAFNDKGAGPRSDPVTERTREDVPTLPPRSVKCMPLTSQSITITWLSPPQTSINGVLRGYKVFYRPVTLFYDRLVSPLVLKDDATVTTVQDLKKFTNYSLWVLAFTREGDGVSSEPVYCRTLPDVPSAPADIKAIPMFSNGILVSWRPPTQPNGLIQHYTLYQRSLFRGLQDTTYHRVDPFKSHFKVSNLEKNKRYEFWLTASTNIGEGESTRVLSQTTSETTPARIASFSEHLAISRGSEAHLPCLAVGIPTPHREWSFRGQPIAVKGSKVRVLANGSLIIPSAAESDSGNYTCHVRNTHGADEIGFVVNVQAKYTLGKGFPAPTDLRVIRITFSSAQISWNMDPRFKVQLTGYVLRYKRDFGQWENEKVSPSVTTFSLEKLSCGTKYLLQLVAMGTGSEGDPSNVLSIRTKGEAPEAPSREAFITFNSTFVILHMNTWNSGGCAIKSFIIRYKRFYTIDWKVAVSDLGNHHDHVIIQDLSPSTWYNLRITAHNSAGSTVKEYTVSTLTPDGATIAPVAFGGYQRPEKPWEELNIIIPVVAAAIALTVVLGVSICVCVKRRQSDELYERNRPGGPDMILRDSQKKVQDQVQFREMATYQRAPKAQRPVRNDPTLERDQILPLPEEQDHCNAPYATFRLPGCESDTESSQGTVRELQTFGNQYHRSFPDPAAQATAEVWEGLVVDLQQTPAKLLTYERKCSEATKYLKCEGLYSVDPATDGATNKECREAVMISRDFSLSCRPTS</sequence>
<keyword evidence="8" id="KW-1015">Disulfide bond</keyword>
<keyword evidence="7 11" id="KW-0472">Membrane</keyword>
<dbReference type="GeneID" id="106469521"/>
<dbReference type="InterPro" id="IPR013783">
    <property type="entry name" value="Ig-like_fold"/>
</dbReference>
<keyword evidence="14" id="KW-1185">Reference proteome</keyword>
<accession>A0ABM1TD12</accession>
<feature type="domain" description="Fibronectin type-III" evidence="13">
    <location>
        <begin position="932"/>
        <end position="1032"/>
    </location>
</feature>
<feature type="domain" description="Ig-like" evidence="12">
    <location>
        <begin position="246"/>
        <end position="337"/>
    </location>
</feature>
<feature type="domain" description="Ig-like" evidence="12">
    <location>
        <begin position="1234"/>
        <end position="1321"/>
    </location>
</feature>
<dbReference type="InterPro" id="IPR013098">
    <property type="entry name" value="Ig_I-set"/>
</dbReference>
<dbReference type="Pfam" id="PF07679">
    <property type="entry name" value="I-set"/>
    <property type="match status" value="6"/>
</dbReference>
<feature type="domain" description="Ig-like" evidence="12">
    <location>
        <begin position="621"/>
        <end position="711"/>
    </location>
</feature>
<dbReference type="PANTHER" id="PTHR44170">
    <property type="entry name" value="PROTEIN SIDEKICK"/>
    <property type="match status" value="1"/>
</dbReference>
<dbReference type="SMART" id="SM00060">
    <property type="entry name" value="FN3"/>
    <property type="match status" value="6"/>
</dbReference>
<dbReference type="InterPro" id="IPR003598">
    <property type="entry name" value="Ig_sub2"/>
</dbReference>
<comment type="subcellular location">
    <subcellularLocation>
        <location evidence="1">Membrane</location>
        <topology evidence="1">Single-pass membrane protein</topology>
    </subcellularLocation>
</comment>
<dbReference type="SMART" id="SM00408">
    <property type="entry name" value="IGc2"/>
    <property type="match status" value="9"/>
</dbReference>
<evidence type="ECO:0000313" key="15">
    <source>
        <dbReference type="RefSeq" id="XP_022253768.1"/>
    </source>
</evidence>
<feature type="domain" description="Ig-like" evidence="12">
    <location>
        <begin position="149"/>
        <end position="229"/>
    </location>
</feature>
<evidence type="ECO:0000256" key="10">
    <source>
        <dbReference type="SAM" id="MobiDB-lite"/>
    </source>
</evidence>
<protein>
    <submittedName>
        <fullName evidence="15">Down syndrome cell adhesion molecule-like protein Dscam2</fullName>
    </submittedName>
</protein>
<keyword evidence="6 11" id="KW-1133">Transmembrane helix</keyword>
<dbReference type="Proteomes" id="UP000694941">
    <property type="component" value="Unplaced"/>
</dbReference>
<dbReference type="Gene3D" id="2.60.40.10">
    <property type="entry name" value="Immunoglobulins"/>
    <property type="match status" value="16"/>
</dbReference>
<keyword evidence="3" id="KW-0732">Signal</keyword>
<dbReference type="CDD" id="cd00063">
    <property type="entry name" value="FN3"/>
    <property type="match status" value="6"/>
</dbReference>
<reference evidence="15" key="1">
    <citation type="submission" date="2025-08" db="UniProtKB">
        <authorList>
            <consortium name="RefSeq"/>
        </authorList>
    </citation>
    <scope>IDENTIFICATION</scope>
    <source>
        <tissue evidence="15">Muscle</tissue>
    </source>
</reference>
<dbReference type="InterPro" id="IPR007110">
    <property type="entry name" value="Ig-like_dom"/>
</dbReference>
<dbReference type="Pfam" id="PF00041">
    <property type="entry name" value="fn3"/>
    <property type="match status" value="4"/>
</dbReference>
<dbReference type="SUPFAM" id="SSF48726">
    <property type="entry name" value="Immunoglobulin"/>
    <property type="match status" value="10"/>
</dbReference>
<dbReference type="SUPFAM" id="SSF49265">
    <property type="entry name" value="Fibronectin type III"/>
    <property type="match status" value="3"/>
</dbReference>
<dbReference type="InterPro" id="IPR056754">
    <property type="entry name" value="DSCAM/DSCAML_C"/>
</dbReference>
<evidence type="ECO:0000256" key="7">
    <source>
        <dbReference type="ARBA" id="ARBA00023136"/>
    </source>
</evidence>
<feature type="domain" description="Fibronectin type-III" evidence="13">
    <location>
        <begin position="1138"/>
        <end position="1232"/>
    </location>
</feature>
<dbReference type="PROSITE" id="PS50853">
    <property type="entry name" value="FN3"/>
    <property type="match status" value="6"/>
</dbReference>
<name>A0ABM1TD12_LIMPO</name>
<evidence type="ECO:0000313" key="14">
    <source>
        <dbReference type="Proteomes" id="UP000694941"/>
    </source>
</evidence>
<feature type="domain" description="Ig-like" evidence="12">
    <location>
        <begin position="530"/>
        <end position="610"/>
    </location>
</feature>
<evidence type="ECO:0000259" key="12">
    <source>
        <dbReference type="PROSITE" id="PS50835"/>
    </source>
</evidence>
<dbReference type="InterPro" id="IPR036179">
    <property type="entry name" value="Ig-like_dom_sf"/>
</dbReference>
<organism evidence="14 15">
    <name type="scientific">Limulus polyphemus</name>
    <name type="common">Atlantic horseshoe crab</name>
    <dbReference type="NCBI Taxonomy" id="6850"/>
    <lineage>
        <taxon>Eukaryota</taxon>
        <taxon>Metazoa</taxon>
        <taxon>Ecdysozoa</taxon>
        <taxon>Arthropoda</taxon>
        <taxon>Chelicerata</taxon>
        <taxon>Merostomata</taxon>
        <taxon>Xiphosura</taxon>
        <taxon>Limulidae</taxon>
        <taxon>Limulus</taxon>
    </lineage>
</organism>
<evidence type="ECO:0000259" key="13">
    <source>
        <dbReference type="PROSITE" id="PS50853"/>
    </source>
</evidence>
<dbReference type="Pfam" id="PF13927">
    <property type="entry name" value="Ig_3"/>
    <property type="match status" value="2"/>
</dbReference>
<dbReference type="InterPro" id="IPR003961">
    <property type="entry name" value="FN3_dom"/>
</dbReference>
<feature type="domain" description="Ig-like" evidence="12">
    <location>
        <begin position="38"/>
        <end position="131"/>
    </location>
</feature>
<feature type="domain" description="Fibronectin type-III" evidence="13">
    <location>
        <begin position="833"/>
        <end position="927"/>
    </location>
</feature>
<evidence type="ECO:0000256" key="1">
    <source>
        <dbReference type="ARBA" id="ARBA00004167"/>
    </source>
</evidence>
<dbReference type="RefSeq" id="XP_022253768.1">
    <property type="nucleotide sequence ID" value="XM_022398060.1"/>
</dbReference>
<feature type="domain" description="Ig-like" evidence="12">
    <location>
        <begin position="432"/>
        <end position="525"/>
    </location>
</feature>
<dbReference type="PROSITE" id="PS50835">
    <property type="entry name" value="IG_LIKE"/>
    <property type="match status" value="9"/>
</dbReference>
<keyword evidence="5" id="KW-0130">Cell adhesion</keyword>
<gene>
    <name evidence="15" type="primary">LOC106469521</name>
</gene>
<feature type="transmembrane region" description="Helical" evidence="11">
    <location>
        <begin position="1546"/>
        <end position="1569"/>
    </location>
</feature>